<comment type="caution">
    <text evidence="1">The sequence shown here is derived from an EMBL/GenBank/DDBJ whole genome shotgun (WGS) entry which is preliminary data.</text>
</comment>
<reference evidence="1" key="1">
    <citation type="submission" date="2023-04" db="EMBL/GenBank/DDBJ databases">
        <title>Draft Genome sequencing of Naganishia species isolated from polar environments using Oxford Nanopore Technology.</title>
        <authorList>
            <person name="Leo P."/>
            <person name="Venkateswaran K."/>
        </authorList>
    </citation>
    <scope>NUCLEOTIDE SEQUENCE</scope>
    <source>
        <strain evidence="1">MNA-CCFEE 5262</strain>
    </source>
</reference>
<keyword evidence="2" id="KW-1185">Reference proteome</keyword>
<evidence type="ECO:0000313" key="1">
    <source>
        <dbReference type="EMBL" id="KAJ9104719.1"/>
    </source>
</evidence>
<accession>A0ACC2W074</accession>
<dbReference type="EMBL" id="JASBWS010000052">
    <property type="protein sequence ID" value="KAJ9104719.1"/>
    <property type="molecule type" value="Genomic_DNA"/>
</dbReference>
<organism evidence="1 2">
    <name type="scientific">Naganishia adeliensis</name>
    <dbReference type="NCBI Taxonomy" id="92952"/>
    <lineage>
        <taxon>Eukaryota</taxon>
        <taxon>Fungi</taxon>
        <taxon>Dikarya</taxon>
        <taxon>Basidiomycota</taxon>
        <taxon>Agaricomycotina</taxon>
        <taxon>Tremellomycetes</taxon>
        <taxon>Filobasidiales</taxon>
        <taxon>Filobasidiaceae</taxon>
        <taxon>Naganishia</taxon>
    </lineage>
</organism>
<gene>
    <name evidence="1" type="ORF">QFC20_004491</name>
</gene>
<name>A0ACC2W074_9TREE</name>
<sequence>MSNETALKISSAPSSSYAALIDQTTAIVPEFTLESGEVLHDVPVAYKTWGKLNEAKDNVMVICHALTGSADVEDWWGPLLGPGKAFDPTRYFIFCANVIGSPYGTVSSVTINPETGTKWGPEMPGSCVKDDVRLHKSVLDYLGVKSVAVVIGGSMGGMTCLEYALNTPPGFVKHIIPIATSARHSAWCISWGEAQRQSIYSDPAYDDGYYCYEDLDDIPAVDQDPEERQRRLEERQPTRGLAAARMAALLTYRSRDSFESRFGRKSGAPAKRGRGGALASSGRSRPTSPPMRSRAPGTPREDAWRAHNDGYRARLDSATSLNGSSATTPTTEGPQLHSGTVDVINPAKPDQPDAAVAERLPQAAFQAPLTNLELSMPGGNRSRTPQAADGKLGTGASRTPQVFSAQSYLRYQGDKFTSRFDANCYIHITRKMDTHDISFPTYIQSDPPTLSQNLPLPSDDPTEAEQTAALAHALSLLPPALVIGIESDGLFTTREQREIAASIPDSELAIIPSPDGHDGFLLEFEAINKWVQDWLHKKLPQIYEGAPTLAPSDGGFDVKKESLFGEAEADLTRW</sequence>
<proteinExistence type="predicted"/>
<protein>
    <submittedName>
        <fullName evidence="1">Uncharacterized protein</fullName>
    </submittedName>
</protein>
<evidence type="ECO:0000313" key="2">
    <source>
        <dbReference type="Proteomes" id="UP001230649"/>
    </source>
</evidence>
<dbReference type="Proteomes" id="UP001230649">
    <property type="component" value="Unassembled WGS sequence"/>
</dbReference>